<protein>
    <submittedName>
        <fullName evidence="2">Uncharacterized protein</fullName>
    </submittedName>
</protein>
<proteinExistence type="predicted"/>
<gene>
    <name evidence="2" type="ORF">M430DRAFT_18651</name>
</gene>
<evidence type="ECO:0000256" key="1">
    <source>
        <dbReference type="SAM" id="MobiDB-lite"/>
    </source>
</evidence>
<evidence type="ECO:0000313" key="2">
    <source>
        <dbReference type="EMBL" id="PSS20498.1"/>
    </source>
</evidence>
<name>A0A2T3B4E6_AMORE</name>
<reference evidence="2 3" key="1">
    <citation type="journal article" date="2018" name="New Phytol.">
        <title>Comparative genomics and transcriptomics depict ericoid mycorrhizal fungi as versatile saprotrophs and plant mutualists.</title>
        <authorList>
            <person name="Martino E."/>
            <person name="Morin E."/>
            <person name="Grelet G.A."/>
            <person name="Kuo A."/>
            <person name="Kohler A."/>
            <person name="Daghino S."/>
            <person name="Barry K.W."/>
            <person name="Cichocki N."/>
            <person name="Clum A."/>
            <person name="Dockter R.B."/>
            <person name="Hainaut M."/>
            <person name="Kuo R.C."/>
            <person name="LaButti K."/>
            <person name="Lindahl B.D."/>
            <person name="Lindquist E.A."/>
            <person name="Lipzen A."/>
            <person name="Khouja H.R."/>
            <person name="Magnuson J."/>
            <person name="Murat C."/>
            <person name="Ohm R.A."/>
            <person name="Singer S.W."/>
            <person name="Spatafora J.W."/>
            <person name="Wang M."/>
            <person name="Veneault-Fourrey C."/>
            <person name="Henrissat B."/>
            <person name="Grigoriev I.V."/>
            <person name="Martin F.M."/>
            <person name="Perotto S."/>
        </authorList>
    </citation>
    <scope>NUCLEOTIDE SEQUENCE [LARGE SCALE GENOMIC DNA]</scope>
    <source>
        <strain evidence="2 3">ATCC 22711</strain>
    </source>
</reference>
<sequence>MAIIQDYERLDIHSLLYTARCDSSPVVKPQYNIKIPNQPSSPIPTSSSATSLVQKSSYAVQTRQASLVPAKISTGTRSRNAAGSYSILISNLTRTYGPYALSSAPQNLQTPALLHSQFEEGGAGVTCSAEITRLRKRRAGKAGGLWERESGSASPPHGNGATQSPRSGVGTE</sequence>
<feature type="region of interest" description="Disordered" evidence="1">
    <location>
        <begin position="138"/>
        <end position="172"/>
    </location>
</feature>
<organism evidence="2 3">
    <name type="scientific">Amorphotheca resinae ATCC 22711</name>
    <dbReference type="NCBI Taxonomy" id="857342"/>
    <lineage>
        <taxon>Eukaryota</taxon>
        <taxon>Fungi</taxon>
        <taxon>Dikarya</taxon>
        <taxon>Ascomycota</taxon>
        <taxon>Pezizomycotina</taxon>
        <taxon>Leotiomycetes</taxon>
        <taxon>Helotiales</taxon>
        <taxon>Amorphothecaceae</taxon>
        <taxon>Amorphotheca</taxon>
    </lineage>
</organism>
<dbReference type="InParanoid" id="A0A2T3B4E6"/>
<evidence type="ECO:0000313" key="3">
    <source>
        <dbReference type="Proteomes" id="UP000241818"/>
    </source>
</evidence>
<dbReference type="RefSeq" id="XP_024721768.1">
    <property type="nucleotide sequence ID" value="XM_024863917.1"/>
</dbReference>
<dbReference type="Proteomes" id="UP000241818">
    <property type="component" value="Unassembled WGS sequence"/>
</dbReference>
<accession>A0A2T3B4E6</accession>
<keyword evidence="3" id="KW-1185">Reference proteome</keyword>
<dbReference type="AlphaFoldDB" id="A0A2T3B4E6"/>
<dbReference type="EMBL" id="KZ679010">
    <property type="protein sequence ID" value="PSS20498.1"/>
    <property type="molecule type" value="Genomic_DNA"/>
</dbReference>
<dbReference type="GeneID" id="36571998"/>